<organism evidence="1 2">
    <name type="scientific">Brevibacterium yomogidense</name>
    <dbReference type="NCBI Taxonomy" id="946573"/>
    <lineage>
        <taxon>Bacteria</taxon>
        <taxon>Bacillati</taxon>
        <taxon>Actinomycetota</taxon>
        <taxon>Actinomycetes</taxon>
        <taxon>Micrococcales</taxon>
        <taxon>Brevibacteriaceae</taxon>
        <taxon>Brevibacterium</taxon>
    </lineage>
</organism>
<dbReference type="AlphaFoldDB" id="A0A1X6X4I5"/>
<dbReference type="EMBL" id="FWFF01000003">
    <property type="protein sequence ID" value="SLM92905.1"/>
    <property type="molecule type" value="Genomic_DNA"/>
</dbReference>
<proteinExistence type="predicted"/>
<sequence length="47" mass="5389">MTTVEIATLNWVNWWNTKRLHEALGYRTLAEIEASYIHPKTTASATV</sequence>
<protein>
    <recommendedName>
        <fullName evidence="3">Mobile element protein</fullName>
    </recommendedName>
</protein>
<evidence type="ECO:0000313" key="1">
    <source>
        <dbReference type="EMBL" id="SLM92905.1"/>
    </source>
</evidence>
<name>A0A1X6X4I5_9MICO</name>
<gene>
    <name evidence="1" type="ORF">FM105_03400</name>
</gene>
<evidence type="ECO:0000313" key="2">
    <source>
        <dbReference type="Proteomes" id="UP000196581"/>
    </source>
</evidence>
<evidence type="ECO:0008006" key="3">
    <source>
        <dbReference type="Google" id="ProtNLM"/>
    </source>
</evidence>
<dbReference type="Proteomes" id="UP000196581">
    <property type="component" value="Unassembled WGS sequence"/>
</dbReference>
<accession>A0A1X6X4I5</accession>
<keyword evidence="2" id="KW-1185">Reference proteome</keyword>
<reference evidence="2" key="1">
    <citation type="submission" date="2017-02" db="EMBL/GenBank/DDBJ databases">
        <authorList>
            <person name="Dridi B."/>
        </authorList>
    </citation>
    <scope>NUCLEOTIDE SEQUENCE [LARGE SCALE GENOMIC DNA]</scope>
    <source>
        <strain evidence="2">B Co 03.10</strain>
    </source>
</reference>